<accession>A0A8H7IHN0</accession>
<evidence type="ECO:0000256" key="13">
    <source>
        <dbReference type="ARBA" id="ARBA00023136"/>
    </source>
</evidence>
<evidence type="ECO:0000256" key="17">
    <source>
        <dbReference type="SAM" id="Phobius"/>
    </source>
</evidence>
<protein>
    <recommendedName>
        <fullName evidence="6">dolichyl-diphosphooligosaccharide--protein glycotransferase</fullName>
        <ecNumber evidence="6">2.4.99.18</ecNumber>
    </recommendedName>
</protein>
<comment type="similarity">
    <text evidence="5">Belongs to the STT3 family.</text>
</comment>
<feature type="transmembrane region" description="Helical" evidence="17">
    <location>
        <begin position="136"/>
        <end position="156"/>
    </location>
</feature>
<evidence type="ECO:0000256" key="10">
    <source>
        <dbReference type="ARBA" id="ARBA00022723"/>
    </source>
</evidence>
<evidence type="ECO:0000256" key="6">
    <source>
        <dbReference type="ARBA" id="ARBA00012605"/>
    </source>
</evidence>
<dbReference type="GO" id="GO:0018279">
    <property type="term" value="P:protein N-linked glycosylation via asparagine"/>
    <property type="evidence" value="ECO:0007669"/>
    <property type="project" value="TreeGrafter"/>
</dbReference>
<dbReference type="UniPathway" id="UPA00378"/>
<reference evidence="19" key="1">
    <citation type="submission" date="2020-09" db="EMBL/GenBank/DDBJ databases">
        <title>Comparative genome analyses of four rice-infecting Rhizoctonia solani isolates reveal extensive enrichment of homogalacturonan modification genes.</title>
        <authorList>
            <person name="Lee D.-Y."/>
            <person name="Jeon J."/>
            <person name="Kim K.-T."/>
            <person name="Cheong K."/>
            <person name="Song H."/>
            <person name="Choi G."/>
            <person name="Ko J."/>
            <person name="Opiyo S.O."/>
            <person name="Zuo S."/>
            <person name="Madhav S."/>
            <person name="Lee Y.-H."/>
            <person name="Wang G.-L."/>
        </authorList>
    </citation>
    <scope>NUCLEOTIDE SEQUENCE</scope>
    <source>
        <strain evidence="19">AG1-IA B2</strain>
    </source>
</reference>
<dbReference type="Gene3D" id="3.40.50.12610">
    <property type="match status" value="1"/>
</dbReference>
<evidence type="ECO:0000256" key="15">
    <source>
        <dbReference type="ARBA" id="ARBA00048829"/>
    </source>
</evidence>
<feature type="transmembrane region" description="Helical" evidence="17">
    <location>
        <begin position="168"/>
        <end position="201"/>
    </location>
</feature>
<keyword evidence="8" id="KW-0808">Transferase</keyword>
<dbReference type="PANTHER" id="PTHR13872">
    <property type="entry name" value="DOLICHYL-DIPHOSPHOOLIGOSACCHARIDE--PROTEIN GLYCOSYLTRANSFERASE SUBUNIT"/>
    <property type="match status" value="1"/>
</dbReference>
<name>A0A8H7IHN0_9AGAM</name>
<dbReference type="GO" id="GO:0016020">
    <property type="term" value="C:membrane"/>
    <property type="evidence" value="ECO:0007669"/>
    <property type="project" value="InterPro"/>
</dbReference>
<comment type="subcellular location">
    <subcellularLocation>
        <location evidence="3">Endomembrane system</location>
        <topology evidence="3">Multi-pass membrane protein</topology>
    </subcellularLocation>
</comment>
<feature type="transmembrane region" description="Helical" evidence="17">
    <location>
        <begin position="20"/>
        <end position="41"/>
    </location>
</feature>
<dbReference type="GO" id="GO:0046872">
    <property type="term" value="F:metal ion binding"/>
    <property type="evidence" value="ECO:0007669"/>
    <property type="project" value="UniProtKB-KW"/>
</dbReference>
<comment type="catalytic activity">
    <reaction evidence="15">
        <text>a di-trans,poly-cis-dolichyl diphosphooligosaccharide + L-asparaginyl-[protein] = N(4)-(oligosaccharide-(1-&gt;4)-N-acetyl-beta-D-glucosaminyl-(1-&gt;4)-N-acetyl-beta-D-glucosaminyl)-L-asparaginyl-[protein] + a di-trans,poly-cis-dolichyl diphosphate + H(+)</text>
        <dbReference type="Rhea" id="RHEA:22980"/>
        <dbReference type="Rhea" id="RHEA-COMP:12804"/>
        <dbReference type="Rhea" id="RHEA-COMP:12805"/>
        <dbReference type="Rhea" id="RHEA-COMP:19506"/>
        <dbReference type="Rhea" id="RHEA-COMP:19509"/>
        <dbReference type="ChEBI" id="CHEBI:15378"/>
        <dbReference type="ChEBI" id="CHEBI:50347"/>
        <dbReference type="ChEBI" id="CHEBI:57497"/>
        <dbReference type="ChEBI" id="CHEBI:57570"/>
        <dbReference type="ChEBI" id="CHEBI:132529"/>
        <dbReference type="EC" id="2.4.99.18"/>
    </reaction>
</comment>
<evidence type="ECO:0000256" key="2">
    <source>
        <dbReference type="ARBA" id="ARBA00001946"/>
    </source>
</evidence>
<dbReference type="Pfam" id="PF02516">
    <property type="entry name" value="STT3"/>
    <property type="match status" value="2"/>
</dbReference>
<comment type="cofactor">
    <cofactor evidence="2">
        <name>Mg(2+)</name>
        <dbReference type="ChEBI" id="CHEBI:18420"/>
    </cofactor>
</comment>
<keyword evidence="10" id="KW-0479">Metal-binding</keyword>
<feature type="compositionally biased region" description="Basic residues" evidence="16">
    <location>
        <begin position="423"/>
        <end position="437"/>
    </location>
</feature>
<dbReference type="PANTHER" id="PTHR13872:SF1">
    <property type="entry name" value="DOLICHYL-DIPHOSPHOOLIGOSACCHARIDE--PROTEIN GLYCOSYLTRANSFERASE SUBUNIT STT3B"/>
    <property type="match status" value="1"/>
</dbReference>
<feature type="domain" description="Oligosaccharyl transferase STT3 N-terminal" evidence="18">
    <location>
        <begin position="22"/>
        <end position="197"/>
    </location>
</feature>
<feature type="compositionally biased region" description="Low complexity" evidence="16">
    <location>
        <begin position="395"/>
        <end position="419"/>
    </location>
</feature>
<evidence type="ECO:0000256" key="8">
    <source>
        <dbReference type="ARBA" id="ARBA00022679"/>
    </source>
</evidence>
<organism evidence="19 20">
    <name type="scientific">Rhizoctonia solani</name>
    <dbReference type="NCBI Taxonomy" id="456999"/>
    <lineage>
        <taxon>Eukaryota</taxon>
        <taxon>Fungi</taxon>
        <taxon>Dikarya</taxon>
        <taxon>Basidiomycota</taxon>
        <taxon>Agaricomycotina</taxon>
        <taxon>Agaricomycetes</taxon>
        <taxon>Cantharellales</taxon>
        <taxon>Ceratobasidiaceae</taxon>
        <taxon>Rhizoctonia</taxon>
    </lineage>
</organism>
<keyword evidence="7" id="KW-0328">Glycosyltransferase</keyword>
<keyword evidence="13 17" id="KW-0472">Membrane</keyword>
<evidence type="ECO:0000259" key="18">
    <source>
        <dbReference type="Pfam" id="PF02516"/>
    </source>
</evidence>
<dbReference type="EC" id="2.4.99.18" evidence="6"/>
<evidence type="ECO:0000256" key="7">
    <source>
        <dbReference type="ARBA" id="ARBA00022676"/>
    </source>
</evidence>
<comment type="pathway">
    <text evidence="4">Protein modification; protein glycosylation.</text>
</comment>
<evidence type="ECO:0000256" key="11">
    <source>
        <dbReference type="ARBA" id="ARBA00022842"/>
    </source>
</evidence>
<sequence>MAVAYELPALSKEAVANTASLLRIVILVFISGAAIASRLFAVINFESIIHELASIDEPSRATKVLAKDGFYEFWNWFDPTAWYPLGRVVGGTIYPGLMATSGVIYNFLHALHLPSIFVTFASSRARVQRSDCLCDLLDESAGLLAAIFIGIAPGYISRSVAGSYDNEAIAIFLLMFTFYLWIRALKQGSAFFGTLAVYLLLHGRRMGRLRVHHQHDPAACACLGAHGTLLESVVCGLFELAFGLLQLIAFTELVRSHLPSKQFQLVLALLTSKGWIAPWTGRFYSLWDTGYAKIHIPIIASVSEHQPTAWPAFFMDLNFLIFVFPVGVVLCFKELRDEHVFVIIYAVVASYFAGVMVRLMLTLTPCVCVSAAIAVSSLLDTYIDPEEPDAPEEPVPASSSSSTEADGSSSSAPASASAATQPRRPRNNSPRRNRAGKRPGSTAWTRAWLSWQHRLPHARLCPALHLGHLERVLVPSVVLASRGPDGSQNIIDDFREAYYWLRMNTPRRVLSLRGGIMVTRLREWLIVRLWWIIILGTTVRLLYSFVLVPGFPDSLGLAHIATVGKIMASPEDKAYPILRKHDVDYVLVIFGGLLGYSGDDINKFLWMVRIAQGIWPDEIKEANYFPARRVQGGRVGECGDEGERDVQDELLSLFGGGQAVDRVRQQHLPKQGPTLDYLEEAFTSENWIVRIYKVKQDDPLGRDHKVANAFAAGKKRKRVRPTSRRKAPSSFTLILILTAMSVGLMNMGGYTFSSPNQSNPAWYKDSLTNALRALAQKSKSTLPRDVHVTIEEAAGRTYIHEYYIRDLHAANPDRPVHPDSSFVYTGYKASLAILLSMVSQPGLDGTPGGKICRGINACLQDILALVRSKGNDVGRLFKDPEMNRLLANLANI</sequence>
<dbReference type="InterPro" id="IPR003674">
    <property type="entry name" value="Oligo_trans_STT3"/>
</dbReference>
<evidence type="ECO:0000256" key="4">
    <source>
        <dbReference type="ARBA" id="ARBA00004922"/>
    </source>
</evidence>
<comment type="cofactor">
    <cofactor evidence="1">
        <name>Mn(2+)</name>
        <dbReference type="ChEBI" id="CHEBI:29035"/>
    </cofactor>
</comment>
<dbReference type="GO" id="GO:0012505">
    <property type="term" value="C:endomembrane system"/>
    <property type="evidence" value="ECO:0007669"/>
    <property type="project" value="UniProtKB-SubCell"/>
</dbReference>
<dbReference type="InterPro" id="IPR048307">
    <property type="entry name" value="STT3_N"/>
</dbReference>
<feature type="domain" description="Oligosaccharyl transferase STT3 N-terminal" evidence="18">
    <location>
        <begin position="264"/>
        <end position="371"/>
    </location>
</feature>
<comment type="caution">
    <text evidence="19">The sequence shown here is derived from an EMBL/GenBank/DDBJ whole genome shotgun (WGS) entry which is preliminary data.</text>
</comment>
<evidence type="ECO:0000313" key="20">
    <source>
        <dbReference type="Proteomes" id="UP000614334"/>
    </source>
</evidence>
<feature type="transmembrane region" description="Helical" evidence="17">
    <location>
        <begin position="312"/>
        <end position="332"/>
    </location>
</feature>
<dbReference type="AlphaFoldDB" id="A0A8H7IHN0"/>
<evidence type="ECO:0000256" key="3">
    <source>
        <dbReference type="ARBA" id="ARBA00004127"/>
    </source>
</evidence>
<evidence type="ECO:0000256" key="16">
    <source>
        <dbReference type="SAM" id="MobiDB-lite"/>
    </source>
</evidence>
<evidence type="ECO:0000313" key="19">
    <source>
        <dbReference type="EMBL" id="KAF8757642.1"/>
    </source>
</evidence>
<feature type="transmembrane region" description="Helical" evidence="17">
    <location>
        <begin position="339"/>
        <end position="361"/>
    </location>
</feature>
<evidence type="ECO:0000256" key="9">
    <source>
        <dbReference type="ARBA" id="ARBA00022692"/>
    </source>
</evidence>
<proteinExistence type="inferred from homology"/>
<evidence type="ECO:0000256" key="1">
    <source>
        <dbReference type="ARBA" id="ARBA00001936"/>
    </source>
</evidence>
<keyword evidence="12 17" id="KW-1133">Transmembrane helix</keyword>
<keyword evidence="9 17" id="KW-0812">Transmembrane</keyword>
<dbReference type="EMBL" id="JACYCF010000004">
    <property type="protein sequence ID" value="KAF8757642.1"/>
    <property type="molecule type" value="Genomic_DNA"/>
</dbReference>
<evidence type="ECO:0000256" key="12">
    <source>
        <dbReference type="ARBA" id="ARBA00022989"/>
    </source>
</evidence>
<dbReference type="GO" id="GO:0004579">
    <property type="term" value="F:dolichyl-diphosphooligosaccharide-protein glycotransferase activity"/>
    <property type="evidence" value="ECO:0007669"/>
    <property type="project" value="UniProtKB-EC"/>
</dbReference>
<dbReference type="Proteomes" id="UP000614334">
    <property type="component" value="Unassembled WGS sequence"/>
</dbReference>
<dbReference type="GO" id="GO:0043687">
    <property type="term" value="P:post-translational protein modification"/>
    <property type="evidence" value="ECO:0007669"/>
    <property type="project" value="TreeGrafter"/>
</dbReference>
<keyword evidence="14" id="KW-0464">Manganese</keyword>
<gene>
    <name evidence="19" type="ORF">RHS01_03634</name>
</gene>
<feature type="region of interest" description="Disordered" evidence="16">
    <location>
        <begin position="386"/>
        <end position="441"/>
    </location>
</feature>
<evidence type="ECO:0000256" key="5">
    <source>
        <dbReference type="ARBA" id="ARBA00010810"/>
    </source>
</evidence>
<evidence type="ECO:0000256" key="14">
    <source>
        <dbReference type="ARBA" id="ARBA00023211"/>
    </source>
</evidence>
<keyword evidence="11" id="KW-0460">Magnesium</keyword>